<name>A0A0S3SIR7_PHAAN</name>
<evidence type="ECO:0000256" key="1">
    <source>
        <dbReference type="ARBA" id="ARBA00007626"/>
    </source>
</evidence>
<evidence type="ECO:0000313" key="3">
    <source>
        <dbReference type="Proteomes" id="UP000291084"/>
    </source>
</evidence>
<dbReference type="PANTHER" id="PTHR45717:SF38">
    <property type="entry name" value="PENTACOTRIPEPTIDE-REPEAT REGION OF PRORP DOMAIN-CONTAINING PROTEIN"/>
    <property type="match status" value="1"/>
</dbReference>
<keyword evidence="3" id="KW-1185">Reference proteome</keyword>
<dbReference type="GO" id="GO:0005739">
    <property type="term" value="C:mitochondrion"/>
    <property type="evidence" value="ECO:0007669"/>
    <property type="project" value="TreeGrafter"/>
</dbReference>
<accession>A0A0S3SIR7</accession>
<gene>
    <name evidence="2" type="primary">Vigan.07G156200</name>
    <name evidence="2" type="ORF">VIGAN_07156200</name>
</gene>
<comment type="similarity">
    <text evidence="1">Belongs to the PPR family. P subfamily.</text>
</comment>
<dbReference type="Proteomes" id="UP000291084">
    <property type="component" value="Chromosome 7"/>
</dbReference>
<reference evidence="2 3" key="1">
    <citation type="journal article" date="2015" name="Sci. Rep.">
        <title>The power of single molecule real-time sequencing technology in the de novo assembly of a eukaryotic genome.</title>
        <authorList>
            <person name="Sakai H."/>
            <person name="Naito K."/>
            <person name="Ogiso-Tanaka E."/>
            <person name="Takahashi Y."/>
            <person name="Iseki K."/>
            <person name="Muto C."/>
            <person name="Satou K."/>
            <person name="Teruya K."/>
            <person name="Shiroma A."/>
            <person name="Shimoji M."/>
            <person name="Hirano T."/>
            <person name="Itoh T."/>
            <person name="Kaga A."/>
            <person name="Tomooka N."/>
        </authorList>
    </citation>
    <scope>NUCLEOTIDE SEQUENCE [LARGE SCALE GENOMIC DNA]</scope>
    <source>
        <strain evidence="3">cv. Shumari</strain>
    </source>
</reference>
<proteinExistence type="inferred from homology"/>
<dbReference type="PANTHER" id="PTHR45717">
    <property type="entry name" value="OS12G0527900 PROTEIN"/>
    <property type="match status" value="1"/>
</dbReference>
<organism evidence="2 3">
    <name type="scientific">Vigna angularis var. angularis</name>
    <dbReference type="NCBI Taxonomy" id="157739"/>
    <lineage>
        <taxon>Eukaryota</taxon>
        <taxon>Viridiplantae</taxon>
        <taxon>Streptophyta</taxon>
        <taxon>Embryophyta</taxon>
        <taxon>Tracheophyta</taxon>
        <taxon>Spermatophyta</taxon>
        <taxon>Magnoliopsida</taxon>
        <taxon>eudicotyledons</taxon>
        <taxon>Gunneridae</taxon>
        <taxon>Pentapetalae</taxon>
        <taxon>rosids</taxon>
        <taxon>fabids</taxon>
        <taxon>Fabales</taxon>
        <taxon>Fabaceae</taxon>
        <taxon>Papilionoideae</taxon>
        <taxon>50 kb inversion clade</taxon>
        <taxon>NPAAA clade</taxon>
        <taxon>indigoferoid/millettioid clade</taxon>
        <taxon>Phaseoleae</taxon>
        <taxon>Vigna</taxon>
    </lineage>
</organism>
<evidence type="ECO:0008006" key="4">
    <source>
        <dbReference type="Google" id="ProtNLM"/>
    </source>
</evidence>
<sequence length="85" mass="10029">MVVMEQYANCGDVHNTEKWFHKMRQCGYTGRLRPFQILIQAYLKAKIPVYGIRERMKAENVFPNKEFSMQLTEIDALKSVYVIDP</sequence>
<dbReference type="EMBL" id="AP015040">
    <property type="protein sequence ID" value="BAT92742.1"/>
    <property type="molecule type" value="Genomic_DNA"/>
</dbReference>
<protein>
    <recommendedName>
        <fullName evidence="4">Pentacotripeptide-repeat region of PRORP domain-containing protein</fullName>
    </recommendedName>
</protein>
<dbReference type="OrthoDB" id="739241at2759"/>
<evidence type="ECO:0000313" key="2">
    <source>
        <dbReference type="EMBL" id="BAT92742.1"/>
    </source>
</evidence>
<dbReference type="AlphaFoldDB" id="A0A0S3SIR7"/>